<dbReference type="SUPFAM" id="SSF52016">
    <property type="entry name" value="LeuD/IlvD-like"/>
    <property type="match status" value="1"/>
</dbReference>
<accession>A0A3G3MHH6</accession>
<evidence type="ECO:0000256" key="1">
    <source>
        <dbReference type="ARBA" id="ARBA00009869"/>
    </source>
</evidence>
<dbReference type="InterPro" id="IPR033940">
    <property type="entry name" value="IPMI_Swivel"/>
</dbReference>
<dbReference type="GO" id="GO:0016836">
    <property type="term" value="F:hydro-lyase activity"/>
    <property type="evidence" value="ECO:0007669"/>
    <property type="project" value="InterPro"/>
</dbReference>
<dbReference type="NCBIfam" id="TIGR02087">
    <property type="entry name" value="LEUD_arch"/>
    <property type="match status" value="1"/>
</dbReference>
<dbReference type="Pfam" id="PF00694">
    <property type="entry name" value="Aconitase_C"/>
    <property type="match status" value="1"/>
</dbReference>
<keyword evidence="2" id="KW-0456">Lyase</keyword>
<sequence length="180" mass="19909">MKGKVYVLENDINTDQILTAEFMKINPATAEGYEELGRLAMSGLSENFLPFINNQTGKSYYDIIIAGTNFGCGSSREHAPIALGASGIKAVIAESFARIFFRNCISTGEILPVQSKERLYDTVKTGDLVEIRLDNNTIILPNYSHSIDFQDLGYLIDIVNAGGMFNYARKINKIPSKLTK</sequence>
<dbReference type="EMBL" id="MH281629">
    <property type="protein sequence ID" value="AYR06273.1"/>
    <property type="molecule type" value="Genomic_DNA"/>
</dbReference>
<comment type="similarity">
    <text evidence="1">Belongs to the LeuD family. LeuD type 2 subfamily.</text>
</comment>
<keyword evidence="4" id="KW-0934">Plastid</keyword>
<dbReference type="InterPro" id="IPR011827">
    <property type="entry name" value="LeuD_type2/HacB/DmdB"/>
</dbReference>
<dbReference type="AlphaFoldDB" id="A0A3G3MHH6"/>
<reference evidence="4" key="1">
    <citation type="journal article" date="2018" name="Genome Biol. Evol.">
        <title>Mitochondrial and Plastid Genomes from Coralline Red Algae Provide Insights into the Incongruent Evolutionary Histories of Organelles.</title>
        <authorList>
            <person name="Lee J."/>
            <person name="Song H.J."/>
            <person name="In Park S."/>
            <person name="Lee Y.M."/>
            <person name="Jeong S.Y."/>
            <person name="Oh Cho T."/>
            <person name="Kim J.H."/>
            <person name="Choi H.G."/>
            <person name="Choi C.G."/>
            <person name="Nelson W.A."/>
            <person name="Fredericq S."/>
            <person name="Bhattacharya D."/>
            <person name="Su Yoon H."/>
        </authorList>
    </citation>
    <scope>NUCLEOTIDE SEQUENCE</scope>
</reference>
<dbReference type="InterPro" id="IPR050075">
    <property type="entry name" value="LeuD"/>
</dbReference>
<geneLocation type="plastid" evidence="4"/>
<dbReference type="InterPro" id="IPR015928">
    <property type="entry name" value="Aconitase/3IPM_dehydase_swvl"/>
</dbReference>
<name>A0A3G3MHH6_9FLOR</name>
<feature type="domain" description="Aconitase A/isopropylmalate dehydratase small subunit swivel" evidence="3">
    <location>
        <begin position="63"/>
        <end position="116"/>
    </location>
</feature>
<gene>
    <name evidence="4" type="primary">leuD</name>
</gene>
<proteinExistence type="inferred from homology"/>
<dbReference type="PANTHER" id="PTHR43345:SF2">
    <property type="entry name" value="3-ISOPROPYLMALATE DEHYDRATASE SMALL SUBUNIT 1"/>
    <property type="match status" value="1"/>
</dbReference>
<protein>
    <submittedName>
        <fullName evidence="4">LeuD</fullName>
    </submittedName>
</protein>
<dbReference type="Gene3D" id="3.20.19.10">
    <property type="entry name" value="Aconitase, domain 4"/>
    <property type="match status" value="1"/>
</dbReference>
<organism evidence="4">
    <name type="scientific">Renouxia sp</name>
    <dbReference type="NCBI Taxonomy" id="2485823"/>
    <lineage>
        <taxon>Eukaryota</taxon>
        <taxon>Rhodophyta</taxon>
        <taxon>Florideophyceae</taxon>
        <taxon>Corallinophycidae</taxon>
        <taxon>Rhodogorgonales</taxon>
        <taxon>Rhodogorgonaceae</taxon>
        <taxon>Renouxia</taxon>
    </lineage>
</organism>
<evidence type="ECO:0000256" key="2">
    <source>
        <dbReference type="ARBA" id="ARBA00023239"/>
    </source>
</evidence>
<evidence type="ECO:0000259" key="3">
    <source>
        <dbReference type="Pfam" id="PF00694"/>
    </source>
</evidence>
<dbReference type="InterPro" id="IPR000573">
    <property type="entry name" value="AconitaseA/IPMdHydase_ssu_swvl"/>
</dbReference>
<dbReference type="PANTHER" id="PTHR43345">
    <property type="entry name" value="3-ISOPROPYLMALATE DEHYDRATASE SMALL SUBUNIT 2-RELATED-RELATED"/>
    <property type="match status" value="1"/>
</dbReference>
<dbReference type="CDD" id="cd01577">
    <property type="entry name" value="IPMI_Swivel"/>
    <property type="match status" value="1"/>
</dbReference>
<evidence type="ECO:0000313" key="4">
    <source>
        <dbReference type="EMBL" id="AYR06273.1"/>
    </source>
</evidence>